<name>A0A975G8M7_9BACT</name>
<dbReference type="EMBL" id="CP073100">
    <property type="protein sequence ID" value="QUE51379.1"/>
    <property type="molecule type" value="Genomic_DNA"/>
</dbReference>
<accession>A0A975G8M7</accession>
<evidence type="ECO:0000313" key="3">
    <source>
        <dbReference type="Proteomes" id="UP000676169"/>
    </source>
</evidence>
<keyword evidence="3" id="KW-1185">Reference proteome</keyword>
<evidence type="ECO:0000259" key="1">
    <source>
        <dbReference type="Pfam" id="PF13248"/>
    </source>
</evidence>
<dbReference type="AlphaFoldDB" id="A0A975G8M7"/>
<gene>
    <name evidence="2" type="ORF">KBB96_00425</name>
</gene>
<dbReference type="KEGG" id="lamb:KBB96_00425"/>
<organism evidence="2 3">
    <name type="scientific">Luteolibacter ambystomatis</name>
    <dbReference type="NCBI Taxonomy" id="2824561"/>
    <lineage>
        <taxon>Bacteria</taxon>
        <taxon>Pseudomonadati</taxon>
        <taxon>Verrucomicrobiota</taxon>
        <taxon>Verrucomicrobiia</taxon>
        <taxon>Verrucomicrobiales</taxon>
        <taxon>Verrucomicrobiaceae</taxon>
        <taxon>Luteolibacter</taxon>
    </lineage>
</organism>
<evidence type="ECO:0000313" key="2">
    <source>
        <dbReference type="EMBL" id="QUE51379.1"/>
    </source>
</evidence>
<dbReference type="Pfam" id="PF13248">
    <property type="entry name" value="Zn_ribbon_3"/>
    <property type="match status" value="1"/>
</dbReference>
<dbReference type="Proteomes" id="UP000676169">
    <property type="component" value="Chromosome"/>
</dbReference>
<protein>
    <submittedName>
        <fullName evidence="2">Zinc ribbon domain-containing protein</fullName>
    </submittedName>
</protein>
<feature type="domain" description="Putative zinc-ribbon" evidence="1">
    <location>
        <begin position="78"/>
        <end position="100"/>
    </location>
</feature>
<dbReference type="InterPro" id="IPR059113">
    <property type="entry name" value="Znf_ribbon"/>
</dbReference>
<sequence>MFRPSLTEVYKQIQINHSAPDLTDVGSRIQSLETQVEHLRALNRALIEHLADQSNLSPQAFLEQLSKEHPKQEAEHTLHCPSCGTLIASDAKACYSCGMNVGTDTYILG</sequence>
<dbReference type="RefSeq" id="WP_211631518.1">
    <property type="nucleotide sequence ID" value="NZ_CP073100.1"/>
</dbReference>
<proteinExistence type="predicted"/>
<reference evidence="2" key="1">
    <citation type="submission" date="2021-04" db="EMBL/GenBank/DDBJ databases">
        <title>Luteolibacter sp. 32A isolated from the skin of an Anderson's salamander (Ambystoma andersonii).</title>
        <authorList>
            <person name="Spergser J."/>
            <person name="Busse H.-J."/>
        </authorList>
    </citation>
    <scope>NUCLEOTIDE SEQUENCE</scope>
    <source>
        <strain evidence="2">32A</strain>
    </source>
</reference>